<comment type="subcellular location">
    <subcellularLocation>
        <location evidence="1">Membrane</location>
    </subcellularLocation>
</comment>
<evidence type="ECO:0000313" key="7">
    <source>
        <dbReference type="Proteomes" id="UP000257200"/>
    </source>
</evidence>
<dbReference type="InterPro" id="IPR036179">
    <property type="entry name" value="Ig-like_dom_sf"/>
</dbReference>
<dbReference type="GO" id="GO:0016020">
    <property type="term" value="C:membrane"/>
    <property type="evidence" value="ECO:0007669"/>
    <property type="project" value="UniProtKB-SubCell"/>
</dbReference>
<dbReference type="InterPro" id="IPR053896">
    <property type="entry name" value="BTN3A2-like_Ig-C"/>
</dbReference>
<dbReference type="CDD" id="cd00096">
    <property type="entry name" value="Ig"/>
    <property type="match status" value="1"/>
</dbReference>
<keyword evidence="2 4" id="KW-0472">Membrane</keyword>
<keyword evidence="4" id="KW-0812">Transmembrane</keyword>
<evidence type="ECO:0000256" key="4">
    <source>
        <dbReference type="SAM" id="Phobius"/>
    </source>
</evidence>
<dbReference type="Gene3D" id="2.60.40.10">
    <property type="entry name" value="Immunoglobulins"/>
    <property type="match status" value="1"/>
</dbReference>
<accession>A0A3Q1ECE8</accession>
<organism evidence="6 7">
    <name type="scientific">Acanthochromis polyacanthus</name>
    <name type="common">spiny chromis</name>
    <dbReference type="NCBI Taxonomy" id="80966"/>
    <lineage>
        <taxon>Eukaryota</taxon>
        <taxon>Metazoa</taxon>
        <taxon>Chordata</taxon>
        <taxon>Craniata</taxon>
        <taxon>Vertebrata</taxon>
        <taxon>Euteleostomi</taxon>
        <taxon>Actinopterygii</taxon>
        <taxon>Neopterygii</taxon>
        <taxon>Teleostei</taxon>
        <taxon>Neoteleostei</taxon>
        <taxon>Acanthomorphata</taxon>
        <taxon>Ovalentaria</taxon>
        <taxon>Pomacentridae</taxon>
        <taxon>Acanthochromis</taxon>
    </lineage>
</organism>
<evidence type="ECO:0000256" key="2">
    <source>
        <dbReference type="ARBA" id="ARBA00023136"/>
    </source>
</evidence>
<dbReference type="GeneTree" id="ENSGT00940000180213"/>
<evidence type="ECO:0000313" key="6">
    <source>
        <dbReference type="Ensembl" id="ENSAPOP00000001811.1"/>
    </source>
</evidence>
<dbReference type="STRING" id="80966.ENSAPOP00000001811"/>
<dbReference type="SUPFAM" id="SSF48726">
    <property type="entry name" value="Immunoglobulin"/>
    <property type="match status" value="1"/>
</dbReference>
<evidence type="ECO:0000256" key="3">
    <source>
        <dbReference type="ARBA" id="ARBA00023319"/>
    </source>
</evidence>
<proteinExistence type="predicted"/>
<keyword evidence="3" id="KW-0393">Immunoglobulin domain</keyword>
<evidence type="ECO:0000256" key="1">
    <source>
        <dbReference type="ARBA" id="ARBA00004370"/>
    </source>
</evidence>
<name>A0A3Q1ECE8_9TELE</name>
<dbReference type="Ensembl" id="ENSAPOT00000014519.1">
    <property type="protein sequence ID" value="ENSAPOP00000001811.1"/>
    <property type="gene ID" value="ENSAPOG00000003147.1"/>
</dbReference>
<sequence>MIKLLSGPDISVFDHYFFSTVDIFIMFTGIVAKPRAMILDITEDQALLQCEVRGAFPKPQISWIDSDGTILPATEKLENSDDLHYSPALTLQTTVTKTGIFRCRVTQQELNHTTDDQISVDFFSKFGLSDVHKLQVFYKWKFSFFISQLVRKQRSRHMKAALELTGLRPPPPLNNSGIKSN</sequence>
<dbReference type="Proteomes" id="UP000257200">
    <property type="component" value="Unplaced"/>
</dbReference>
<protein>
    <recommendedName>
        <fullName evidence="5">Ig-like domain-containing protein</fullName>
    </recommendedName>
</protein>
<dbReference type="InParanoid" id="A0A3Q1ECE8"/>
<feature type="transmembrane region" description="Helical" evidence="4">
    <location>
        <begin position="15"/>
        <end position="32"/>
    </location>
</feature>
<keyword evidence="4" id="KW-1133">Transmembrane helix</keyword>
<dbReference type="InterPro" id="IPR013783">
    <property type="entry name" value="Ig-like_fold"/>
</dbReference>
<keyword evidence="7" id="KW-1185">Reference proteome</keyword>
<reference evidence="6" key="2">
    <citation type="submission" date="2025-09" db="UniProtKB">
        <authorList>
            <consortium name="Ensembl"/>
        </authorList>
    </citation>
    <scope>IDENTIFICATION</scope>
</reference>
<reference evidence="6" key="1">
    <citation type="submission" date="2025-08" db="UniProtKB">
        <authorList>
            <consortium name="Ensembl"/>
        </authorList>
    </citation>
    <scope>IDENTIFICATION</scope>
</reference>
<feature type="domain" description="Ig-like" evidence="5">
    <location>
        <begin position="34"/>
        <end position="119"/>
    </location>
</feature>
<dbReference type="AlphaFoldDB" id="A0A3Q1ECE8"/>
<dbReference type="InterPro" id="IPR007110">
    <property type="entry name" value="Ig-like_dom"/>
</dbReference>
<dbReference type="Pfam" id="PF22705">
    <property type="entry name" value="C2-set_3"/>
    <property type="match status" value="1"/>
</dbReference>
<evidence type="ECO:0000259" key="5">
    <source>
        <dbReference type="PROSITE" id="PS50835"/>
    </source>
</evidence>
<dbReference type="PROSITE" id="PS50835">
    <property type="entry name" value="IG_LIKE"/>
    <property type="match status" value="1"/>
</dbReference>